<accession>A0A7X3FWC9</accession>
<name>A0A7X3FWC9_9BURK</name>
<dbReference type="Proteomes" id="UP000443353">
    <property type="component" value="Unassembled WGS sequence"/>
</dbReference>
<proteinExistence type="predicted"/>
<dbReference type="EMBL" id="WSES01000001">
    <property type="protein sequence ID" value="MVW59241.1"/>
    <property type="molecule type" value="Genomic_DNA"/>
</dbReference>
<dbReference type="AlphaFoldDB" id="A0A7X3FWC9"/>
<reference evidence="1 2" key="1">
    <citation type="submission" date="2019-12" db="EMBL/GenBank/DDBJ databases">
        <authorList>
            <person name="Li C."/>
            <person name="Zhao J."/>
        </authorList>
    </citation>
    <scope>NUCLEOTIDE SEQUENCE [LARGE SCALE GENOMIC DNA]</scope>
    <source>
        <strain evidence="1 2">NEAU-DD11</strain>
    </source>
</reference>
<gene>
    <name evidence="1" type="ORF">GPY61_04795</name>
</gene>
<evidence type="ECO:0000313" key="2">
    <source>
        <dbReference type="Proteomes" id="UP000443353"/>
    </source>
</evidence>
<evidence type="ECO:0000313" key="1">
    <source>
        <dbReference type="EMBL" id="MVW59241.1"/>
    </source>
</evidence>
<comment type="caution">
    <text evidence="1">The sequence shown here is derived from an EMBL/GenBank/DDBJ whole genome shotgun (WGS) entry which is preliminary data.</text>
</comment>
<sequence>MTGNVLHFTPRAELEPEANLQALIELCRQSEVFDARRQFDCDTWVANRLKGHNTLQRLIFSTLEAAGTNLPEPSMAQPFLDFAKAAIIYLQDTRPVVSYGQRLSAFRCLEAALLAWNKGATPTAVNPEVLDMAVELARKQYVPGTAYRVAGQLRIISEFMRAKRFITLRQPWEHGLKKPKETGSRISKEALAARETKLPSAATLRALAGIFHSATEIGDVVVSSYCALMLCAPERVNEALRMRRNCIVEGEGEFRGRLGLRWAGSKGFDNTTKWLPTEMAPIAREAIGRLLKISAPAHELANWYTANPKKLFIHAGARHLKGRELLTTRDIALLLWGDEELLATAAIWAKTTKKLDCVRLDSSRVAYRFSDVERVVLDMLPDTFPYVPGDPTLLCEESIAVTRANDMSRVKGAYLCMFKCVSYAALNSRFCTSRDSPSVFERFGYTEDDGSQIDFRTHALRRACQIFCVERGHEIIPKGLFHDRSDDHQKAQETESCVPVPG</sequence>
<protein>
    <submittedName>
        <fullName evidence="1">Integrase</fullName>
    </submittedName>
</protein>
<organism evidence="1 2">
    <name type="scientific">Massilia cellulosiltytica</name>
    <dbReference type="NCBI Taxonomy" id="2683234"/>
    <lineage>
        <taxon>Bacteria</taxon>
        <taxon>Pseudomonadati</taxon>
        <taxon>Pseudomonadota</taxon>
        <taxon>Betaproteobacteria</taxon>
        <taxon>Burkholderiales</taxon>
        <taxon>Oxalobacteraceae</taxon>
        <taxon>Telluria group</taxon>
        <taxon>Massilia</taxon>
    </lineage>
</organism>
<keyword evidence="2" id="KW-1185">Reference proteome</keyword>
<dbReference type="RefSeq" id="WP_160407344.1">
    <property type="nucleotide sequence ID" value="NZ_WSES01000001.1"/>
</dbReference>